<gene>
    <name evidence="11" type="ORF">GSTUM_00004787001</name>
</gene>
<dbReference type="GeneID" id="9186012"/>
<dbReference type="GO" id="GO:0006108">
    <property type="term" value="P:malate metabolic process"/>
    <property type="evidence" value="ECO:0007669"/>
    <property type="project" value="TreeGrafter"/>
</dbReference>
<feature type="domain" description="Malic enzyme NAD-binding" evidence="9">
    <location>
        <begin position="276"/>
        <end position="535"/>
    </location>
</feature>
<dbReference type="HOGENOM" id="CLU_011405_5_2_1"/>
<feature type="binding site" evidence="7">
    <location>
        <position position="252"/>
    </location>
    <ligand>
        <name>a divalent metal cation</name>
        <dbReference type="ChEBI" id="CHEBI:60240"/>
    </ligand>
</feature>
<dbReference type="Proteomes" id="UP000006911">
    <property type="component" value="Unassembled WGS sequence"/>
</dbReference>
<dbReference type="STRING" id="656061.D5G8E9"/>
<dbReference type="GO" id="GO:0005829">
    <property type="term" value="C:cytosol"/>
    <property type="evidence" value="ECO:0007669"/>
    <property type="project" value="TreeGrafter"/>
</dbReference>
<dbReference type="InterPro" id="IPR037062">
    <property type="entry name" value="Malic_N_dom_sf"/>
</dbReference>
<comment type="cofactor">
    <cofactor evidence="7">
        <name>Mg(2+)</name>
        <dbReference type="ChEBI" id="CHEBI:18420"/>
    </cofactor>
    <cofactor evidence="7">
        <name>Mn(2+)</name>
        <dbReference type="ChEBI" id="CHEBI:29035"/>
    </cofactor>
    <text evidence="7">Divalent metal cations. Prefers magnesium or manganese.</text>
</comment>
<evidence type="ECO:0000256" key="6">
    <source>
        <dbReference type="PIRSR" id="PIRSR000106-2"/>
    </source>
</evidence>
<dbReference type="InParanoid" id="D5G8E9"/>
<dbReference type="InterPro" id="IPR001891">
    <property type="entry name" value="Malic_OxRdtase"/>
</dbReference>
<dbReference type="Gene3D" id="3.40.50.10380">
    <property type="entry name" value="Malic enzyme, N-terminal domain"/>
    <property type="match status" value="1"/>
</dbReference>
<dbReference type="SUPFAM" id="SSF51735">
    <property type="entry name" value="NAD(P)-binding Rossmann-fold domains"/>
    <property type="match status" value="1"/>
</dbReference>
<dbReference type="FunFam" id="3.40.50.10380:FF:000001">
    <property type="entry name" value="NAD-dependent malic enzyme"/>
    <property type="match status" value="1"/>
</dbReference>
<evidence type="ECO:0000256" key="1">
    <source>
        <dbReference type="ARBA" id="ARBA00001936"/>
    </source>
</evidence>
<feature type="active site" description="Proton acceptor" evidence="5">
    <location>
        <position position="180"/>
    </location>
</feature>
<proteinExistence type="inferred from homology"/>
<dbReference type="InterPro" id="IPR036291">
    <property type="entry name" value="NAD(P)-bd_dom_sf"/>
</dbReference>
<evidence type="ECO:0000259" key="10">
    <source>
        <dbReference type="SMART" id="SM01274"/>
    </source>
</evidence>
<keyword evidence="12" id="KW-1185">Reference proteome</keyword>
<evidence type="ECO:0000256" key="4">
    <source>
        <dbReference type="ARBA" id="ARBA00023027"/>
    </source>
</evidence>
<feature type="compositionally biased region" description="Basic and acidic residues" evidence="8">
    <location>
        <begin position="573"/>
        <end position="584"/>
    </location>
</feature>
<dbReference type="SMART" id="SM00919">
    <property type="entry name" value="Malic_M"/>
    <property type="match status" value="1"/>
</dbReference>
<dbReference type="AlphaFoldDB" id="D5G8E9"/>
<dbReference type="KEGG" id="tml:GSTUM_00004787001"/>
<dbReference type="InterPro" id="IPR012302">
    <property type="entry name" value="Malic_NAD-bd"/>
</dbReference>
<dbReference type="SMART" id="SM01274">
    <property type="entry name" value="malic"/>
    <property type="match status" value="1"/>
</dbReference>
<feature type="binding site" evidence="7">
    <location>
        <position position="251"/>
    </location>
    <ligand>
        <name>a divalent metal cation</name>
        <dbReference type="ChEBI" id="CHEBI:60240"/>
    </ligand>
</feature>
<dbReference type="PIRSF" id="PIRSF000106">
    <property type="entry name" value="ME"/>
    <property type="match status" value="1"/>
</dbReference>
<dbReference type="FunCoup" id="D5G8E9">
    <property type="interactions" value="796"/>
</dbReference>
<feature type="domain" description="Malic enzyme N-terminal" evidence="10">
    <location>
        <begin position="85"/>
        <end position="266"/>
    </location>
</feature>
<dbReference type="NCBIfam" id="NF010052">
    <property type="entry name" value="PRK13529.1"/>
    <property type="match status" value="1"/>
</dbReference>
<feature type="active site" description="Proton donor" evidence="5">
    <location>
        <position position="108"/>
    </location>
</feature>
<dbReference type="GO" id="GO:0004471">
    <property type="term" value="F:malate dehydrogenase (decarboxylating) (NAD+) activity"/>
    <property type="evidence" value="ECO:0007669"/>
    <property type="project" value="TreeGrafter"/>
</dbReference>
<feature type="binding site" evidence="6">
    <location>
        <position position="466"/>
    </location>
    <ligand>
        <name>(S)-malate</name>
        <dbReference type="ChEBI" id="CHEBI:15589"/>
    </ligand>
</feature>
<sequence>MPAPQVYPLPARTPLPCALEGRALLSTPTFNKGSAFSATERATFALEGLLPSTVQTLDQQVQRAHGQYYACGSDIAKNAFLTSMKEQNEVLYYALLARNVKEMLPVVYTPTEGEAIGNYSRMFRRPDGCFLNVLEKEKVESVLAEWGGEGDVDYIVVSDGEEILGIGDQGVGGIGISIAKLVLMTLCGGLHPNRTTPVVLDCGTNNPDLLNDELYLGLRQPRVRGKEYDDFVDTFVQAVRKLFPNATLHFEDFGLGNARRLLEKYRPEMTCLNDDIQGTAVVTMAAITAAAWVIKMQVSDLRVLVYGAGTAGTGIADQFRNAVTESGKPIEEAVSQIWLVDKQGLLLHSHSSTLTPAQKPYARADSDFASVNTKDLLSLVRSIKPHVLIGTSTHPNSFTESIVKEMSKHVPRPIILPLSNPTRLHEARPSDVLTWTDGKALVATGSPFPPVTLGKTGKTYDIAECNNATAFPGIGLGTVLCRADRISDKMLLGAIRCLAEHAPALKDPDAPLLPDVADVRGVSKDVACAVIRCAVEEGLARVAGIPEEEEGEGGLKMWVEMQMWEPEYRPLRKVRPEESSRAARGELGVGRRA</sequence>
<dbReference type="GO" id="GO:0046872">
    <property type="term" value="F:metal ion binding"/>
    <property type="evidence" value="ECO:0007669"/>
    <property type="project" value="UniProtKB-KW"/>
</dbReference>
<dbReference type="PANTHER" id="PTHR23406:SF34">
    <property type="entry name" value="NAD-DEPENDENT MALIC ENZYME, MITOCHONDRIAL"/>
    <property type="match status" value="1"/>
</dbReference>
<comment type="cofactor">
    <cofactor evidence="1">
        <name>Mn(2+)</name>
        <dbReference type="ChEBI" id="CHEBI:29035"/>
    </cofactor>
</comment>
<evidence type="ECO:0000256" key="2">
    <source>
        <dbReference type="ARBA" id="ARBA00008785"/>
    </source>
</evidence>
<dbReference type="RefSeq" id="XP_002836601.1">
    <property type="nucleotide sequence ID" value="XM_002836555.1"/>
</dbReference>
<dbReference type="PANTHER" id="PTHR23406">
    <property type="entry name" value="MALIC ENZYME-RELATED"/>
    <property type="match status" value="1"/>
</dbReference>
<dbReference type="Pfam" id="PF03949">
    <property type="entry name" value="Malic_M"/>
    <property type="match status" value="1"/>
</dbReference>
<dbReference type="Gene3D" id="3.40.50.720">
    <property type="entry name" value="NAD(P)-binding Rossmann-like Domain"/>
    <property type="match status" value="1"/>
</dbReference>
<feature type="region of interest" description="Disordered" evidence="8">
    <location>
        <begin position="573"/>
        <end position="593"/>
    </location>
</feature>
<evidence type="ECO:0000259" key="9">
    <source>
        <dbReference type="SMART" id="SM00919"/>
    </source>
</evidence>
<evidence type="ECO:0000256" key="3">
    <source>
        <dbReference type="ARBA" id="ARBA00022723"/>
    </source>
</evidence>
<feature type="binding site" evidence="7">
    <location>
        <position position="275"/>
    </location>
    <ligand>
        <name>a divalent metal cation</name>
        <dbReference type="ChEBI" id="CHEBI:60240"/>
    </ligand>
</feature>
<dbReference type="GO" id="GO:0005739">
    <property type="term" value="C:mitochondrion"/>
    <property type="evidence" value="ECO:0007669"/>
    <property type="project" value="EnsemblFungi"/>
</dbReference>
<reference evidence="11 12" key="1">
    <citation type="journal article" date="2010" name="Nature">
        <title>Perigord black truffle genome uncovers evolutionary origins and mechanisms of symbiosis.</title>
        <authorList>
            <person name="Martin F."/>
            <person name="Kohler A."/>
            <person name="Murat C."/>
            <person name="Balestrini R."/>
            <person name="Coutinho P.M."/>
            <person name="Jaillon O."/>
            <person name="Montanini B."/>
            <person name="Morin E."/>
            <person name="Noel B."/>
            <person name="Percudani R."/>
            <person name="Porcel B."/>
            <person name="Rubini A."/>
            <person name="Amicucci A."/>
            <person name="Amselem J."/>
            <person name="Anthouard V."/>
            <person name="Arcioni S."/>
            <person name="Artiguenave F."/>
            <person name="Aury J.M."/>
            <person name="Ballario P."/>
            <person name="Bolchi A."/>
            <person name="Brenna A."/>
            <person name="Brun A."/>
            <person name="Buee M."/>
            <person name="Cantarel B."/>
            <person name="Chevalier G."/>
            <person name="Couloux A."/>
            <person name="Da Silva C."/>
            <person name="Denoeud F."/>
            <person name="Duplessis S."/>
            <person name="Ghignone S."/>
            <person name="Hilselberger B."/>
            <person name="Iotti M."/>
            <person name="Marcais B."/>
            <person name="Mello A."/>
            <person name="Miranda M."/>
            <person name="Pacioni G."/>
            <person name="Quesneville H."/>
            <person name="Riccioni C."/>
            <person name="Ruotolo R."/>
            <person name="Splivallo R."/>
            <person name="Stocchi V."/>
            <person name="Tisserant E."/>
            <person name="Viscomi A.R."/>
            <person name="Zambonelli A."/>
            <person name="Zampieri E."/>
            <person name="Henrissat B."/>
            <person name="Lebrun M.H."/>
            <person name="Paolocci F."/>
            <person name="Bonfante P."/>
            <person name="Ottonello S."/>
            <person name="Wincker P."/>
        </authorList>
    </citation>
    <scope>NUCLEOTIDE SEQUENCE [LARGE SCALE GENOMIC DNA]</scope>
    <source>
        <strain evidence="11 12">Mel28</strain>
    </source>
</reference>
<dbReference type="EMBL" id="FN430042">
    <property type="protein sequence ID" value="CAZ80792.1"/>
    <property type="molecule type" value="Genomic_DNA"/>
</dbReference>
<evidence type="ECO:0000313" key="12">
    <source>
        <dbReference type="Proteomes" id="UP000006911"/>
    </source>
</evidence>
<dbReference type="GO" id="GO:0006520">
    <property type="term" value="P:amino acid metabolic process"/>
    <property type="evidence" value="ECO:0007669"/>
    <property type="project" value="EnsemblFungi"/>
</dbReference>
<dbReference type="InterPro" id="IPR012301">
    <property type="entry name" value="Malic_N_dom"/>
</dbReference>
<evidence type="ECO:0000256" key="7">
    <source>
        <dbReference type="PIRSR" id="PIRSR000106-3"/>
    </source>
</evidence>
<dbReference type="SUPFAM" id="SSF53223">
    <property type="entry name" value="Aminoacid dehydrogenase-like, N-terminal domain"/>
    <property type="match status" value="1"/>
</dbReference>
<evidence type="ECO:0000256" key="5">
    <source>
        <dbReference type="PIRSR" id="PIRSR000106-1"/>
    </source>
</evidence>
<dbReference type="PRINTS" id="PR00072">
    <property type="entry name" value="MALOXRDTASE"/>
</dbReference>
<comment type="similarity">
    <text evidence="2">Belongs to the malic enzymes family.</text>
</comment>
<protein>
    <submittedName>
        <fullName evidence="11">(Perigord truffle) hypothetical protein</fullName>
    </submittedName>
</protein>
<dbReference type="eggNOG" id="KOG1257">
    <property type="taxonomic scope" value="Eukaryota"/>
</dbReference>
<keyword evidence="3 7" id="KW-0479">Metal-binding</keyword>
<name>D5G8E9_TUBMM</name>
<dbReference type="OMA" id="QIVNHMV"/>
<evidence type="ECO:0000313" key="11">
    <source>
        <dbReference type="EMBL" id="CAZ80792.1"/>
    </source>
</evidence>
<accession>D5G8E9</accession>
<dbReference type="Pfam" id="PF00390">
    <property type="entry name" value="malic"/>
    <property type="match status" value="1"/>
</dbReference>
<evidence type="ECO:0000256" key="8">
    <source>
        <dbReference type="SAM" id="MobiDB-lite"/>
    </source>
</evidence>
<dbReference type="GO" id="GO:0051287">
    <property type="term" value="F:NAD binding"/>
    <property type="evidence" value="ECO:0007669"/>
    <property type="project" value="InterPro"/>
</dbReference>
<dbReference type="CDD" id="cd05312">
    <property type="entry name" value="NAD_bind_1_malic_enz"/>
    <property type="match status" value="1"/>
</dbReference>
<keyword evidence="4" id="KW-0520">NAD</keyword>
<organism evidence="11 12">
    <name type="scientific">Tuber melanosporum (strain Mel28)</name>
    <name type="common">Perigord black truffle</name>
    <dbReference type="NCBI Taxonomy" id="656061"/>
    <lineage>
        <taxon>Eukaryota</taxon>
        <taxon>Fungi</taxon>
        <taxon>Dikarya</taxon>
        <taxon>Ascomycota</taxon>
        <taxon>Pezizomycotina</taxon>
        <taxon>Pezizomycetes</taxon>
        <taxon>Pezizales</taxon>
        <taxon>Tuberaceae</taxon>
        <taxon>Tuber</taxon>
    </lineage>
</organism>
<feature type="binding site" evidence="6">
    <location>
        <position position="420"/>
    </location>
    <ligand>
        <name>(S)-malate</name>
        <dbReference type="ChEBI" id="CHEBI:15589"/>
    </ligand>
</feature>
<dbReference type="InterPro" id="IPR046346">
    <property type="entry name" value="Aminoacid_DH-like_N_sf"/>
</dbReference>